<dbReference type="EMBL" id="CAJNOQ010033756">
    <property type="protein sequence ID" value="CAF1591488.1"/>
    <property type="molecule type" value="Genomic_DNA"/>
</dbReference>
<dbReference type="OrthoDB" id="10008657at2759"/>
<keyword evidence="5" id="KW-1185">Reference proteome</keyword>
<comment type="caution">
    <text evidence="2">The sequence shown here is derived from an EMBL/GenBank/DDBJ whole genome shotgun (WGS) entry which is preliminary data.</text>
</comment>
<organism evidence="2 5">
    <name type="scientific">Didymodactylos carnosus</name>
    <dbReference type="NCBI Taxonomy" id="1234261"/>
    <lineage>
        <taxon>Eukaryota</taxon>
        <taxon>Metazoa</taxon>
        <taxon>Spiralia</taxon>
        <taxon>Gnathifera</taxon>
        <taxon>Rotifera</taxon>
        <taxon>Eurotatoria</taxon>
        <taxon>Bdelloidea</taxon>
        <taxon>Philodinida</taxon>
        <taxon>Philodinidae</taxon>
        <taxon>Didymodactylos</taxon>
    </lineage>
</organism>
<accession>A0A816A5S2</accession>
<gene>
    <name evidence="2" type="ORF">GPM918_LOCUS41795</name>
    <name evidence="1" type="ORF">OVA965_LOCUS39291</name>
    <name evidence="4" type="ORF">SRO942_LOCUS42905</name>
    <name evidence="3" type="ORF">TMI583_LOCUS40574</name>
</gene>
<dbReference type="AlphaFoldDB" id="A0A816A5S2"/>
<proteinExistence type="predicted"/>
<dbReference type="EMBL" id="CAJNOK010040408">
    <property type="protein sequence ID" value="CAF1550951.1"/>
    <property type="molecule type" value="Genomic_DNA"/>
</dbReference>
<evidence type="ECO:0000313" key="3">
    <source>
        <dbReference type="EMBL" id="CAF4341046.1"/>
    </source>
</evidence>
<dbReference type="Proteomes" id="UP000681722">
    <property type="component" value="Unassembled WGS sequence"/>
</dbReference>
<feature type="non-terminal residue" evidence="2">
    <location>
        <position position="1"/>
    </location>
</feature>
<sequence length="166" mass="19078">NLSDIDEKIITQLLEQEQQAQELPATGLSIANHNIIEHQLASILSNINASHRMSMKMKDEPAESYHVRYMSDMNSSRARYVLACKKIANGKKRKTHPSIEIPDLRPLLPTGWLAYVRVSRILTKLLDNKQYHHPYPLTSNDVHVLLGEGSLYDLIDETEMMLRFKK</sequence>
<dbReference type="EMBL" id="CAJOBC010099922">
    <property type="protein sequence ID" value="CAF4463850.1"/>
    <property type="molecule type" value="Genomic_DNA"/>
</dbReference>
<dbReference type="Proteomes" id="UP000682733">
    <property type="component" value="Unassembled WGS sequence"/>
</dbReference>
<dbReference type="Proteomes" id="UP000677228">
    <property type="component" value="Unassembled WGS sequence"/>
</dbReference>
<evidence type="ECO:0000313" key="5">
    <source>
        <dbReference type="Proteomes" id="UP000663829"/>
    </source>
</evidence>
<evidence type="ECO:0000313" key="4">
    <source>
        <dbReference type="EMBL" id="CAF4463850.1"/>
    </source>
</evidence>
<evidence type="ECO:0000313" key="2">
    <source>
        <dbReference type="EMBL" id="CAF1591488.1"/>
    </source>
</evidence>
<protein>
    <submittedName>
        <fullName evidence="2">Uncharacterized protein</fullName>
    </submittedName>
</protein>
<name>A0A816A5S2_9BILA</name>
<dbReference type="Proteomes" id="UP000663829">
    <property type="component" value="Unassembled WGS sequence"/>
</dbReference>
<dbReference type="EMBL" id="CAJOBA010062868">
    <property type="protein sequence ID" value="CAF4341046.1"/>
    <property type="molecule type" value="Genomic_DNA"/>
</dbReference>
<reference evidence="2" key="1">
    <citation type="submission" date="2021-02" db="EMBL/GenBank/DDBJ databases">
        <authorList>
            <person name="Nowell W R."/>
        </authorList>
    </citation>
    <scope>NUCLEOTIDE SEQUENCE</scope>
</reference>
<evidence type="ECO:0000313" key="1">
    <source>
        <dbReference type="EMBL" id="CAF1550951.1"/>
    </source>
</evidence>